<evidence type="ECO:0000313" key="4">
    <source>
        <dbReference type="EMBL" id="MVT24879.1"/>
    </source>
</evidence>
<dbReference type="Gene3D" id="3.40.50.1240">
    <property type="entry name" value="Phosphoglycerate mutase-like"/>
    <property type="match status" value="1"/>
</dbReference>
<dbReference type="Pfam" id="PF00300">
    <property type="entry name" value="His_Phos_1"/>
    <property type="match status" value="1"/>
</dbReference>
<feature type="binding site" evidence="3">
    <location>
        <position position="58"/>
    </location>
    <ligand>
        <name>substrate</name>
    </ligand>
</feature>
<feature type="binding site" evidence="3">
    <location>
        <begin position="8"/>
        <end position="15"/>
    </location>
    <ligand>
        <name>substrate</name>
    </ligand>
</feature>
<proteinExistence type="predicted"/>
<dbReference type="PANTHER" id="PTHR48100">
    <property type="entry name" value="BROAD-SPECIFICITY PHOSPHATASE YOR283W-RELATED"/>
    <property type="match status" value="1"/>
</dbReference>
<dbReference type="CDD" id="cd07067">
    <property type="entry name" value="HP_PGM_like"/>
    <property type="match status" value="1"/>
</dbReference>
<dbReference type="InterPro" id="IPR029033">
    <property type="entry name" value="His_PPase_superfam"/>
</dbReference>
<dbReference type="PROSITE" id="PS00175">
    <property type="entry name" value="PG_MUTASE"/>
    <property type="match status" value="1"/>
</dbReference>
<organism evidence="4 5">
    <name type="scientific">Nesterenkonia alkaliphila</name>
    <dbReference type="NCBI Taxonomy" id="1463631"/>
    <lineage>
        <taxon>Bacteria</taxon>
        <taxon>Bacillati</taxon>
        <taxon>Actinomycetota</taxon>
        <taxon>Actinomycetes</taxon>
        <taxon>Micrococcales</taxon>
        <taxon>Micrococcaceae</taxon>
        <taxon>Nesterenkonia</taxon>
    </lineage>
</organism>
<dbReference type="GO" id="GO:0016791">
    <property type="term" value="F:phosphatase activity"/>
    <property type="evidence" value="ECO:0007669"/>
    <property type="project" value="TreeGrafter"/>
</dbReference>
<dbReference type="InterPro" id="IPR013078">
    <property type="entry name" value="His_Pase_superF_clade-1"/>
</dbReference>
<evidence type="ECO:0000256" key="2">
    <source>
        <dbReference type="ARBA" id="ARBA00023235"/>
    </source>
</evidence>
<dbReference type="EMBL" id="WRPM01000005">
    <property type="protein sequence ID" value="MVT24879.1"/>
    <property type="molecule type" value="Genomic_DNA"/>
</dbReference>
<protein>
    <recommendedName>
        <fullName evidence="6">Histidine phosphatase family protein</fullName>
    </recommendedName>
</protein>
<accession>A0A7K1UEL4</accession>
<comment type="caution">
    <text evidence="4">The sequence shown here is derived from an EMBL/GenBank/DDBJ whole genome shotgun (WGS) entry which is preliminary data.</text>
</comment>
<keyword evidence="1" id="KW-0324">Glycolysis</keyword>
<name>A0A7K1UEL4_9MICC</name>
<dbReference type="InterPro" id="IPR050275">
    <property type="entry name" value="PGM_Phosphatase"/>
</dbReference>
<dbReference type="GO" id="GO:0005737">
    <property type="term" value="C:cytoplasm"/>
    <property type="evidence" value="ECO:0007669"/>
    <property type="project" value="TreeGrafter"/>
</dbReference>
<keyword evidence="2" id="KW-0413">Isomerase</keyword>
<dbReference type="Proteomes" id="UP000460157">
    <property type="component" value="Unassembled WGS sequence"/>
</dbReference>
<dbReference type="SUPFAM" id="SSF53254">
    <property type="entry name" value="Phosphoglycerate mutase-like"/>
    <property type="match status" value="1"/>
</dbReference>
<gene>
    <name evidence="4" type="ORF">GNZ21_00625</name>
</gene>
<evidence type="ECO:0008006" key="6">
    <source>
        <dbReference type="Google" id="ProtNLM"/>
    </source>
</evidence>
<evidence type="ECO:0000256" key="3">
    <source>
        <dbReference type="PIRSR" id="PIRSR613078-2"/>
    </source>
</evidence>
<dbReference type="SMART" id="SM00855">
    <property type="entry name" value="PGAM"/>
    <property type="match status" value="1"/>
</dbReference>
<dbReference type="PANTHER" id="PTHR48100:SF1">
    <property type="entry name" value="HISTIDINE PHOSPHATASE FAMILY PROTEIN-RELATED"/>
    <property type="match status" value="1"/>
</dbReference>
<keyword evidence="5" id="KW-1185">Reference proteome</keyword>
<reference evidence="4 5" key="1">
    <citation type="submission" date="2019-12" db="EMBL/GenBank/DDBJ databases">
        <title>Nesterenkonia muleiensis sp. nov., a novel actinobacterium isolated from sap of Populus euphratica.</title>
        <authorList>
            <person name="Wang R."/>
        </authorList>
    </citation>
    <scope>NUCLEOTIDE SEQUENCE [LARGE SCALE GENOMIC DNA]</scope>
    <source>
        <strain evidence="4 5">F10</strain>
    </source>
</reference>
<dbReference type="OrthoDB" id="4697614at2"/>
<dbReference type="InterPro" id="IPR001345">
    <property type="entry name" value="PG/BPGM_mutase_AS"/>
</dbReference>
<dbReference type="AlphaFoldDB" id="A0A7K1UEL4"/>
<evidence type="ECO:0000256" key="1">
    <source>
        <dbReference type="ARBA" id="ARBA00023152"/>
    </source>
</evidence>
<dbReference type="RefSeq" id="WP_157320389.1">
    <property type="nucleotide sequence ID" value="NZ_BMFX01000018.1"/>
</dbReference>
<evidence type="ECO:0000313" key="5">
    <source>
        <dbReference type="Proteomes" id="UP000460157"/>
    </source>
</evidence>
<sequence length="254" mass="27738">MIRALLVRHGQTPWNAAGRMQGRTDIPLSEAGVQQARIAGGLIRAQHPQQAHVSTLIRTQQTFEQFGLGFEPTAWDELCEIGFGEWEGEYGAQLVDKYPEEFAQMRAGTFRPAGAETNAEVTERMRRAFFEIVRATAQAEPTPSADLGFDVRTTVIVSHGTSLRLLLESLGLVDRRRWVPLTNCSTTIVEIPLVPGPVSSTLPRAGLDADTDSAAESRQIAALSDEQIQSSARLRLLNLSPELLHPATESVAIG</sequence>